<dbReference type="EMBL" id="GBRH01253540">
    <property type="protein sequence ID" value="JAD44355.1"/>
    <property type="molecule type" value="Transcribed_RNA"/>
</dbReference>
<dbReference type="PROSITE" id="PS00080">
    <property type="entry name" value="MULTICOPPER_OXIDASE2"/>
    <property type="match status" value="1"/>
</dbReference>
<dbReference type="Gene3D" id="2.60.40.420">
    <property type="entry name" value="Cupredoxins - blue copper proteins"/>
    <property type="match status" value="1"/>
</dbReference>
<sequence length="306" mass="33856">MVQYRNSRSEGGGAGGPFDDVPVAPEMPDQHDSMTSFYFHGNLSSLRHPRHPLVPARVDESLFITLGLGSICRRGQVCKRGGNNESIAVATMNNVSFLLPVVTTPLLEAHYYHAGSMDTLQELPDMPPRAFNFTDVALIPEGPIAAKLEPTSKATMARRFRHGTVVDVVFQSTSLMSGDSNPMHLHGHDMFVLAQGRGNYDAARDMASYNLVDPPLRNTVVVPRLGWLVIRFVADNPGVWFIHCHYEFHLSMGMAALFIVDDGPATETSLPPPPMDLWTYGHDDNLVLNEFYPKTKENEVSRINGI</sequence>
<dbReference type="AlphaFoldDB" id="A0A0A9A5S7"/>
<proteinExistence type="inferred from homology"/>
<evidence type="ECO:0000256" key="4">
    <source>
        <dbReference type="ARBA" id="ARBA00022723"/>
    </source>
</evidence>
<dbReference type="InterPro" id="IPR033138">
    <property type="entry name" value="Cu_oxidase_CS"/>
</dbReference>
<reference evidence="10" key="2">
    <citation type="journal article" date="2015" name="Data Brief">
        <title>Shoot transcriptome of the giant reed, Arundo donax.</title>
        <authorList>
            <person name="Barrero R.A."/>
            <person name="Guerrero F.D."/>
            <person name="Moolhuijzen P."/>
            <person name="Goolsby J.A."/>
            <person name="Tidwell J."/>
            <person name="Bellgard S.E."/>
            <person name="Bellgard M.I."/>
        </authorList>
    </citation>
    <scope>NUCLEOTIDE SEQUENCE</scope>
    <source>
        <tissue evidence="10">Shoot tissue taken approximately 20 cm above the soil surface</tissue>
    </source>
</reference>
<dbReference type="InterPro" id="IPR045087">
    <property type="entry name" value="Cu-oxidase_fam"/>
</dbReference>
<feature type="domain" description="Plastocyanin-like" evidence="9">
    <location>
        <begin position="149"/>
        <end position="262"/>
    </location>
</feature>
<evidence type="ECO:0000313" key="10">
    <source>
        <dbReference type="EMBL" id="JAD44355.1"/>
    </source>
</evidence>
<evidence type="ECO:0000256" key="5">
    <source>
        <dbReference type="ARBA" id="ARBA00022737"/>
    </source>
</evidence>
<evidence type="ECO:0000256" key="3">
    <source>
        <dbReference type="ARBA" id="ARBA00022525"/>
    </source>
</evidence>
<keyword evidence="7" id="KW-0186">Copper</keyword>
<reference evidence="10" key="1">
    <citation type="submission" date="2014-09" db="EMBL/GenBank/DDBJ databases">
        <authorList>
            <person name="Magalhaes I.L.F."/>
            <person name="Oliveira U."/>
            <person name="Santos F.R."/>
            <person name="Vidigal T.H.D.A."/>
            <person name="Brescovit A.D."/>
            <person name="Santos A.J."/>
        </authorList>
    </citation>
    <scope>NUCLEOTIDE SEQUENCE</scope>
    <source>
        <tissue evidence="10">Shoot tissue taken approximately 20 cm above the soil surface</tissue>
    </source>
</reference>
<dbReference type="InterPro" id="IPR008972">
    <property type="entry name" value="Cupredoxin"/>
</dbReference>
<protein>
    <recommendedName>
        <fullName evidence="9">Plastocyanin-like domain-containing protein</fullName>
    </recommendedName>
</protein>
<dbReference type="PANTHER" id="PTHR11709">
    <property type="entry name" value="MULTI-COPPER OXIDASE"/>
    <property type="match status" value="1"/>
</dbReference>
<comment type="subcellular location">
    <subcellularLocation>
        <location evidence="1">Secreted</location>
    </subcellularLocation>
</comment>
<feature type="region of interest" description="Disordered" evidence="8">
    <location>
        <begin position="1"/>
        <end position="26"/>
    </location>
</feature>
<evidence type="ECO:0000259" key="9">
    <source>
        <dbReference type="Pfam" id="PF07731"/>
    </source>
</evidence>
<dbReference type="PANTHER" id="PTHR11709:SF356">
    <property type="entry name" value="LACCASE"/>
    <property type="match status" value="1"/>
</dbReference>
<evidence type="ECO:0000256" key="2">
    <source>
        <dbReference type="ARBA" id="ARBA00010609"/>
    </source>
</evidence>
<dbReference type="PROSITE" id="PS00079">
    <property type="entry name" value="MULTICOPPER_OXIDASE1"/>
    <property type="match status" value="1"/>
</dbReference>
<keyword evidence="5" id="KW-0677">Repeat</keyword>
<name>A0A0A9A5S7_ARUDO</name>
<dbReference type="GO" id="GO:0005576">
    <property type="term" value="C:extracellular region"/>
    <property type="evidence" value="ECO:0007669"/>
    <property type="project" value="UniProtKB-SubCell"/>
</dbReference>
<evidence type="ECO:0000256" key="7">
    <source>
        <dbReference type="ARBA" id="ARBA00023008"/>
    </source>
</evidence>
<evidence type="ECO:0000256" key="6">
    <source>
        <dbReference type="ARBA" id="ARBA00023002"/>
    </source>
</evidence>
<keyword evidence="4" id="KW-0479">Metal-binding</keyword>
<dbReference type="GO" id="GO:0016491">
    <property type="term" value="F:oxidoreductase activity"/>
    <property type="evidence" value="ECO:0007669"/>
    <property type="project" value="UniProtKB-KW"/>
</dbReference>
<accession>A0A0A9A5S7</accession>
<evidence type="ECO:0000256" key="8">
    <source>
        <dbReference type="SAM" id="MobiDB-lite"/>
    </source>
</evidence>
<organism evidence="10">
    <name type="scientific">Arundo donax</name>
    <name type="common">Giant reed</name>
    <name type="synonym">Donax arundinaceus</name>
    <dbReference type="NCBI Taxonomy" id="35708"/>
    <lineage>
        <taxon>Eukaryota</taxon>
        <taxon>Viridiplantae</taxon>
        <taxon>Streptophyta</taxon>
        <taxon>Embryophyta</taxon>
        <taxon>Tracheophyta</taxon>
        <taxon>Spermatophyta</taxon>
        <taxon>Magnoliopsida</taxon>
        <taxon>Liliopsida</taxon>
        <taxon>Poales</taxon>
        <taxon>Poaceae</taxon>
        <taxon>PACMAD clade</taxon>
        <taxon>Arundinoideae</taxon>
        <taxon>Arundineae</taxon>
        <taxon>Arundo</taxon>
    </lineage>
</organism>
<dbReference type="InterPro" id="IPR002355">
    <property type="entry name" value="Cu_oxidase_Cu_BS"/>
</dbReference>
<dbReference type="GO" id="GO:0005507">
    <property type="term" value="F:copper ion binding"/>
    <property type="evidence" value="ECO:0007669"/>
    <property type="project" value="InterPro"/>
</dbReference>
<keyword evidence="6" id="KW-0560">Oxidoreductase</keyword>
<comment type="similarity">
    <text evidence="2">Belongs to the multicopper oxidase family.</text>
</comment>
<dbReference type="SUPFAM" id="SSF49503">
    <property type="entry name" value="Cupredoxins"/>
    <property type="match status" value="1"/>
</dbReference>
<evidence type="ECO:0000256" key="1">
    <source>
        <dbReference type="ARBA" id="ARBA00004613"/>
    </source>
</evidence>
<dbReference type="Pfam" id="PF07731">
    <property type="entry name" value="Cu-oxidase_2"/>
    <property type="match status" value="1"/>
</dbReference>
<keyword evidence="3" id="KW-0964">Secreted</keyword>
<dbReference type="InterPro" id="IPR011706">
    <property type="entry name" value="Cu-oxidase_C"/>
</dbReference>